<evidence type="ECO:0000313" key="11">
    <source>
        <dbReference type="Proteomes" id="UP001177023"/>
    </source>
</evidence>
<dbReference type="GO" id="GO:0005654">
    <property type="term" value="C:nucleoplasm"/>
    <property type="evidence" value="ECO:0007669"/>
    <property type="project" value="TreeGrafter"/>
</dbReference>
<dbReference type="FunFam" id="1.10.10.60:FF:000012">
    <property type="entry name" value="Metastasis-associated 1 family, member 3"/>
    <property type="match status" value="1"/>
</dbReference>
<dbReference type="GO" id="GO:0008270">
    <property type="term" value="F:zinc ion binding"/>
    <property type="evidence" value="ECO:0007669"/>
    <property type="project" value="UniProtKB-KW"/>
</dbReference>
<dbReference type="InterPro" id="IPR040138">
    <property type="entry name" value="MIER/MTA"/>
</dbReference>
<dbReference type="GO" id="GO:0042826">
    <property type="term" value="F:histone deacetylase binding"/>
    <property type="evidence" value="ECO:0007669"/>
    <property type="project" value="TreeGrafter"/>
</dbReference>
<dbReference type="PROSITE" id="PS51156">
    <property type="entry name" value="ELM2"/>
    <property type="match status" value="1"/>
</dbReference>
<evidence type="ECO:0000259" key="8">
    <source>
        <dbReference type="PROSITE" id="PS51156"/>
    </source>
</evidence>
<feature type="domain" description="SANT" evidence="9">
    <location>
        <begin position="262"/>
        <end position="305"/>
    </location>
</feature>
<dbReference type="InterPro" id="IPR017884">
    <property type="entry name" value="SANT_dom"/>
</dbReference>
<protein>
    <recommendedName>
        <fullName evidence="12">Mesoderm induction early response protein 1</fullName>
    </recommendedName>
</protein>
<keyword evidence="3" id="KW-0863">Zinc-finger</keyword>
<name>A0AA36DIX5_9BILA</name>
<dbReference type="GO" id="GO:0000122">
    <property type="term" value="P:negative regulation of transcription by RNA polymerase II"/>
    <property type="evidence" value="ECO:0007669"/>
    <property type="project" value="TreeGrafter"/>
</dbReference>
<feature type="compositionally biased region" description="Acidic residues" evidence="7">
    <location>
        <begin position="14"/>
        <end position="46"/>
    </location>
</feature>
<dbReference type="PANTHER" id="PTHR10865">
    <property type="entry name" value="METASTASIS-ASSOCIATED PROTEIN AND MESODERM INDUCTION EARLY RESPONSE PROTEIN"/>
    <property type="match status" value="1"/>
</dbReference>
<sequence length="356" mass="40513">MADEEASRSAPSEPNEEDEDFEAQDDGVDDEGTMDEEEAFYGEEADDELAALEEEGDLDIEELRKRYGYGADFECEENGEASTSTALEEPSDSPDPPVASSSTMRLLNFYDHGDQQDEEEDKDYVPYDKREVRIDPVLYQITVPKETLPNGTPVDDYPCTTLWKPSENLADDQLLLIQERMRAKDASIPLENCSATLAVMDAPGDNEDLLYTLHKVDNNGNKAVQEAAENRIRHANLPTFTWSRTYPVDGSFDHTVVLDETETQEFEAGFHEFGKDFYQIQKNKLGKRKLGELVEFYYRSWKKSGRYDKFVHRKRIGGEREELKDIKEAIHHQLNTIGRSRRAREVESAGARTGGE</sequence>
<keyword evidence="6" id="KW-0539">Nucleus</keyword>
<dbReference type="Proteomes" id="UP001177023">
    <property type="component" value="Unassembled WGS sequence"/>
</dbReference>
<evidence type="ECO:0000313" key="10">
    <source>
        <dbReference type="EMBL" id="CAJ0587221.1"/>
    </source>
</evidence>
<evidence type="ECO:0000256" key="3">
    <source>
        <dbReference type="ARBA" id="ARBA00022771"/>
    </source>
</evidence>
<feature type="region of interest" description="Disordered" evidence="7">
    <location>
        <begin position="75"/>
        <end position="101"/>
    </location>
</feature>
<keyword evidence="2" id="KW-0479">Metal-binding</keyword>
<dbReference type="GO" id="GO:0003677">
    <property type="term" value="F:DNA binding"/>
    <property type="evidence" value="ECO:0007669"/>
    <property type="project" value="UniProtKB-KW"/>
</dbReference>
<reference evidence="10" key="1">
    <citation type="submission" date="2023-06" db="EMBL/GenBank/DDBJ databases">
        <authorList>
            <person name="Delattre M."/>
        </authorList>
    </citation>
    <scope>NUCLEOTIDE SEQUENCE</scope>
    <source>
        <strain evidence="10">AF72</strain>
    </source>
</reference>
<evidence type="ECO:0000256" key="1">
    <source>
        <dbReference type="ARBA" id="ARBA00022491"/>
    </source>
</evidence>
<keyword evidence="5" id="KW-0238">DNA-binding</keyword>
<evidence type="ECO:0008006" key="12">
    <source>
        <dbReference type="Google" id="ProtNLM"/>
    </source>
</evidence>
<dbReference type="EMBL" id="CATQJA010002709">
    <property type="protein sequence ID" value="CAJ0587221.1"/>
    <property type="molecule type" value="Genomic_DNA"/>
</dbReference>
<organism evidence="10 11">
    <name type="scientific">Mesorhabditis spiculigera</name>
    <dbReference type="NCBI Taxonomy" id="96644"/>
    <lineage>
        <taxon>Eukaryota</taxon>
        <taxon>Metazoa</taxon>
        <taxon>Ecdysozoa</taxon>
        <taxon>Nematoda</taxon>
        <taxon>Chromadorea</taxon>
        <taxon>Rhabditida</taxon>
        <taxon>Rhabditina</taxon>
        <taxon>Rhabditomorpha</taxon>
        <taxon>Rhabditoidea</taxon>
        <taxon>Rhabditidae</taxon>
        <taxon>Mesorhabditinae</taxon>
        <taxon>Mesorhabditis</taxon>
    </lineage>
</organism>
<dbReference type="InterPro" id="IPR000949">
    <property type="entry name" value="ELM2_dom"/>
</dbReference>
<evidence type="ECO:0000256" key="2">
    <source>
        <dbReference type="ARBA" id="ARBA00022723"/>
    </source>
</evidence>
<dbReference type="AlphaFoldDB" id="A0AA36DIX5"/>
<evidence type="ECO:0000259" key="9">
    <source>
        <dbReference type="PROSITE" id="PS51293"/>
    </source>
</evidence>
<feature type="non-terminal residue" evidence="10">
    <location>
        <position position="1"/>
    </location>
</feature>
<accession>A0AA36DIX5</accession>
<keyword evidence="11" id="KW-1185">Reference proteome</keyword>
<feature type="region of interest" description="Disordered" evidence="7">
    <location>
        <begin position="1"/>
        <end position="46"/>
    </location>
</feature>
<comment type="caution">
    <text evidence="10">The sequence shown here is derived from an EMBL/GenBank/DDBJ whole genome shotgun (WGS) entry which is preliminary data.</text>
</comment>
<evidence type="ECO:0000256" key="5">
    <source>
        <dbReference type="ARBA" id="ARBA00023125"/>
    </source>
</evidence>
<evidence type="ECO:0000256" key="6">
    <source>
        <dbReference type="ARBA" id="ARBA00023242"/>
    </source>
</evidence>
<feature type="domain" description="ELM2" evidence="8">
    <location>
        <begin position="130"/>
        <end position="231"/>
    </location>
</feature>
<dbReference type="PANTHER" id="PTHR10865:SF28">
    <property type="entry name" value="ELM2 DOMAIN-CONTAINING PROTEIN"/>
    <property type="match status" value="1"/>
</dbReference>
<gene>
    <name evidence="10" type="ORF">MSPICULIGERA_LOCUS25198</name>
</gene>
<dbReference type="GO" id="GO:0003714">
    <property type="term" value="F:transcription corepressor activity"/>
    <property type="evidence" value="ECO:0007669"/>
    <property type="project" value="TreeGrafter"/>
</dbReference>
<proteinExistence type="predicted"/>
<dbReference type="Gene3D" id="1.10.10.60">
    <property type="entry name" value="Homeodomain-like"/>
    <property type="match status" value="1"/>
</dbReference>
<evidence type="ECO:0000256" key="7">
    <source>
        <dbReference type="SAM" id="MobiDB-lite"/>
    </source>
</evidence>
<keyword evidence="1" id="KW-0678">Repressor</keyword>
<evidence type="ECO:0000256" key="4">
    <source>
        <dbReference type="ARBA" id="ARBA00022833"/>
    </source>
</evidence>
<dbReference type="PROSITE" id="PS51293">
    <property type="entry name" value="SANT"/>
    <property type="match status" value="1"/>
</dbReference>
<keyword evidence="4" id="KW-0862">Zinc</keyword>